<dbReference type="EMBL" id="CP036281">
    <property type="protein sequence ID" value="QDU78576.1"/>
    <property type="molecule type" value="Genomic_DNA"/>
</dbReference>
<keyword evidence="1" id="KW-0812">Transmembrane</keyword>
<dbReference type="RefSeq" id="WP_144992447.1">
    <property type="nucleotide sequence ID" value="NZ_CP036281.1"/>
</dbReference>
<organism evidence="2 3">
    <name type="scientific">Polystyrenella longa</name>
    <dbReference type="NCBI Taxonomy" id="2528007"/>
    <lineage>
        <taxon>Bacteria</taxon>
        <taxon>Pseudomonadati</taxon>
        <taxon>Planctomycetota</taxon>
        <taxon>Planctomycetia</taxon>
        <taxon>Planctomycetales</taxon>
        <taxon>Planctomycetaceae</taxon>
        <taxon>Polystyrenella</taxon>
    </lineage>
</organism>
<evidence type="ECO:0000313" key="2">
    <source>
        <dbReference type="EMBL" id="QDU78576.1"/>
    </source>
</evidence>
<accession>A0A518CH75</accession>
<feature type="transmembrane region" description="Helical" evidence="1">
    <location>
        <begin position="20"/>
        <end position="39"/>
    </location>
</feature>
<reference evidence="2 3" key="1">
    <citation type="submission" date="2019-02" db="EMBL/GenBank/DDBJ databases">
        <title>Deep-cultivation of Planctomycetes and their phenomic and genomic characterization uncovers novel biology.</title>
        <authorList>
            <person name="Wiegand S."/>
            <person name="Jogler M."/>
            <person name="Boedeker C."/>
            <person name="Pinto D."/>
            <person name="Vollmers J."/>
            <person name="Rivas-Marin E."/>
            <person name="Kohn T."/>
            <person name="Peeters S.H."/>
            <person name="Heuer A."/>
            <person name="Rast P."/>
            <person name="Oberbeckmann S."/>
            <person name="Bunk B."/>
            <person name="Jeske O."/>
            <person name="Meyerdierks A."/>
            <person name="Storesund J.E."/>
            <person name="Kallscheuer N."/>
            <person name="Luecker S."/>
            <person name="Lage O.M."/>
            <person name="Pohl T."/>
            <person name="Merkel B.J."/>
            <person name="Hornburger P."/>
            <person name="Mueller R.-W."/>
            <person name="Bruemmer F."/>
            <person name="Labrenz M."/>
            <person name="Spormann A.M."/>
            <person name="Op den Camp H."/>
            <person name="Overmann J."/>
            <person name="Amann R."/>
            <person name="Jetten M.S.M."/>
            <person name="Mascher T."/>
            <person name="Medema M.H."/>
            <person name="Devos D.P."/>
            <person name="Kaster A.-K."/>
            <person name="Ovreas L."/>
            <person name="Rohde M."/>
            <person name="Galperin M.Y."/>
            <person name="Jogler C."/>
        </authorList>
    </citation>
    <scope>NUCLEOTIDE SEQUENCE [LARGE SCALE GENOMIC DNA]</scope>
    <source>
        <strain evidence="2 3">Pla110</strain>
    </source>
</reference>
<keyword evidence="3" id="KW-1185">Reference proteome</keyword>
<protein>
    <submittedName>
        <fullName evidence="2">Uncharacterized protein</fullName>
    </submittedName>
</protein>
<keyword evidence="1" id="KW-1133">Transmembrane helix</keyword>
<dbReference type="Proteomes" id="UP000317178">
    <property type="component" value="Chromosome"/>
</dbReference>
<name>A0A518CH75_9PLAN</name>
<keyword evidence="1" id="KW-0472">Membrane</keyword>
<gene>
    <name evidence="2" type="ORF">Pla110_02800</name>
</gene>
<dbReference type="KEGG" id="plon:Pla110_02800"/>
<dbReference type="OrthoDB" id="268298at2"/>
<dbReference type="AlphaFoldDB" id="A0A518CH75"/>
<proteinExistence type="predicted"/>
<sequence>MSDTVEHPEPRAPFITGPRVVLMMFGFGILMVGTLWVYFEIKTRPFRDLTEALAVEFPESRPLVQGGQERLNDEEKPVVLRVLVTVTFDPQDEALFQKSVDRIQQLCDEHQDLSLYEQLEIHLIQRRHQQEPIARATIRDL</sequence>
<evidence type="ECO:0000256" key="1">
    <source>
        <dbReference type="SAM" id="Phobius"/>
    </source>
</evidence>
<evidence type="ECO:0000313" key="3">
    <source>
        <dbReference type="Proteomes" id="UP000317178"/>
    </source>
</evidence>